<dbReference type="OrthoDB" id="8197069at2759"/>
<feature type="compositionally biased region" description="Polar residues" evidence="1">
    <location>
        <begin position="99"/>
        <end position="114"/>
    </location>
</feature>
<feature type="region of interest" description="Disordered" evidence="1">
    <location>
        <begin position="258"/>
        <end position="280"/>
    </location>
</feature>
<feature type="compositionally biased region" description="Low complexity" evidence="1">
    <location>
        <begin position="385"/>
        <end position="405"/>
    </location>
</feature>
<evidence type="ECO:0000256" key="1">
    <source>
        <dbReference type="SAM" id="MobiDB-lite"/>
    </source>
</evidence>
<organism evidence="3 4">
    <name type="scientific">Aphidius gifuensis</name>
    <name type="common">Parasitoid wasp</name>
    <dbReference type="NCBI Taxonomy" id="684658"/>
    <lineage>
        <taxon>Eukaryota</taxon>
        <taxon>Metazoa</taxon>
        <taxon>Ecdysozoa</taxon>
        <taxon>Arthropoda</taxon>
        <taxon>Hexapoda</taxon>
        <taxon>Insecta</taxon>
        <taxon>Pterygota</taxon>
        <taxon>Neoptera</taxon>
        <taxon>Endopterygota</taxon>
        <taxon>Hymenoptera</taxon>
        <taxon>Apocrita</taxon>
        <taxon>Ichneumonoidea</taxon>
        <taxon>Braconidae</taxon>
        <taxon>Aphidiinae</taxon>
        <taxon>Aphidius</taxon>
    </lineage>
</organism>
<keyword evidence="4" id="KW-1185">Reference proteome</keyword>
<feature type="compositionally biased region" description="Low complexity" evidence="1">
    <location>
        <begin position="806"/>
        <end position="819"/>
    </location>
</feature>
<dbReference type="PANTHER" id="PTHR16148">
    <property type="entry name" value="NF-KAPPA-B-REPRESSING FACTOR-RELATED"/>
    <property type="match status" value="1"/>
</dbReference>
<accession>A0A834XTE5</accession>
<feature type="compositionally biased region" description="Pro residues" evidence="1">
    <location>
        <begin position="80"/>
        <end position="92"/>
    </location>
</feature>
<dbReference type="AlphaFoldDB" id="A0A834XTE5"/>
<feature type="region of interest" description="Disordered" evidence="1">
    <location>
        <begin position="347"/>
        <end position="427"/>
    </location>
</feature>
<sequence length="896" mass="97829">MAIFKVAITIFFVLLIGEKSLGVLNKGINKNINNDENNNNIIEDRITHEYGLPPKPHFDGPAPIYGPPELTGNHGQQQVFPPPPPDVPPPLPIGHGSGIKQQSFYSPPRNNQQFGPRPPLKLSPWKLPQSQTRFVTKPAGHGPPIPISVESYGPPNNQQPPNFSRSQNQYGPPPPPQSYPAFSQGPQVPPPGVPAPPTPPDIKFDGWQPIAGHVETPSTYQQPEAQNNNINIQTNSYNEQIRSQESYNNLNNNINNNVINNNNNNNNVNVPSNSYGEPIHSQEDHNLRQAVVPNGSDSGLPPPQLPEHEPLHNIQEPAKDINILPTTSKTPTFFTSVENEISNHISNQDDLSFKQPESLSQSAGLTDSYGAPLPPSSFSANGPYQQQSQGFSSFGGSSFNQQSFKQQHRQQHSFNNFPPQRNQPSFRPYPPPVAFIPPRNRAPHKFRESIPSSVLNSVHRYRQFNSAPPPPSNFGFQQQPPTTKNAVTFHAAAPSSFENNLPSFAAPNFNYGTPLTFKNFNTPAPVLTYGAPNFGPTGSFISQSFGGSNGNLYQQNMVGDLPATYGSPSPLPIAQFQFARQNDCSQKNSAYNTLNFENSQFRQVNSGIVPTIDNELQLPLINQLELEPHNNIPQTDIKDSYGNPAGITTDLRSASSSQVGVSHTAESLTAALTAQGYTQQSSDQLASTNELNIDQLAQIHDEPALALAQTLAAEGASPDGFQIQGSKGTYTLQVQPAEPHSNENSDGTIRHDRLLSNGLLQDILAAIEQPNHQGTPQLISIQGSPQSQSLQQVNDQKNYESHQDLTQSASSSAVTSDSQINSHNDLPTIHDDNIQLFFNNSNNNDILNDNNNHQNFEVSNKEIRSTSKSEGVVGEATTTTTTQKPSESEKPSQKAS</sequence>
<reference evidence="3 4" key="1">
    <citation type="submission" date="2020-08" db="EMBL/GenBank/DDBJ databases">
        <title>Aphidius gifuensis genome sequencing and assembly.</title>
        <authorList>
            <person name="Du Z."/>
        </authorList>
    </citation>
    <scope>NUCLEOTIDE SEQUENCE [LARGE SCALE GENOMIC DNA]</scope>
    <source>
        <strain evidence="3">YNYX2018</strain>
        <tissue evidence="3">Adults</tissue>
    </source>
</reference>
<feature type="chain" id="PRO_5032619553" evidence="2">
    <location>
        <begin position="23"/>
        <end position="896"/>
    </location>
</feature>
<dbReference type="GO" id="GO:0005654">
    <property type="term" value="C:nucleoplasm"/>
    <property type="evidence" value="ECO:0007669"/>
    <property type="project" value="TreeGrafter"/>
</dbReference>
<feature type="region of interest" description="Disordered" evidence="1">
    <location>
        <begin position="291"/>
        <end position="310"/>
    </location>
</feature>
<feature type="region of interest" description="Disordered" evidence="1">
    <location>
        <begin position="50"/>
        <end position="199"/>
    </location>
</feature>
<dbReference type="Proteomes" id="UP000639338">
    <property type="component" value="Unassembled WGS sequence"/>
</dbReference>
<feature type="region of interest" description="Disordered" evidence="1">
    <location>
        <begin position="784"/>
        <end position="827"/>
    </location>
</feature>
<dbReference type="PANTHER" id="PTHR16148:SF14">
    <property type="entry name" value="MYND-TYPE DOMAIN-CONTAINING PROTEIN"/>
    <property type="match status" value="1"/>
</dbReference>
<feature type="compositionally biased region" description="Low complexity" evidence="1">
    <location>
        <begin position="258"/>
        <end position="270"/>
    </location>
</feature>
<feature type="signal peptide" evidence="2">
    <location>
        <begin position="1"/>
        <end position="22"/>
    </location>
</feature>
<name>A0A834XTE5_APHGI</name>
<feature type="compositionally biased region" description="Pro residues" evidence="1">
    <location>
        <begin position="187"/>
        <end position="199"/>
    </location>
</feature>
<evidence type="ECO:0000313" key="3">
    <source>
        <dbReference type="EMBL" id="KAF7993118.1"/>
    </source>
</evidence>
<evidence type="ECO:0000313" key="4">
    <source>
        <dbReference type="Proteomes" id="UP000639338"/>
    </source>
</evidence>
<feature type="compositionally biased region" description="Basic and acidic residues" evidence="1">
    <location>
        <begin position="886"/>
        <end position="896"/>
    </location>
</feature>
<comment type="caution">
    <text evidence="3">The sequence shown here is derived from an EMBL/GenBank/DDBJ whole genome shotgun (WGS) entry which is preliminary data.</text>
</comment>
<keyword evidence="2" id="KW-0732">Signal</keyword>
<feature type="compositionally biased region" description="Polar residues" evidence="1">
    <location>
        <begin position="154"/>
        <end position="170"/>
    </location>
</feature>
<feature type="compositionally biased region" description="Polar residues" evidence="1">
    <location>
        <begin position="347"/>
        <end position="365"/>
    </location>
</feature>
<gene>
    <name evidence="3" type="ORF">HCN44_005899</name>
</gene>
<feature type="region of interest" description="Disordered" evidence="1">
    <location>
        <begin position="860"/>
        <end position="896"/>
    </location>
</feature>
<dbReference type="EMBL" id="JACMRX010000003">
    <property type="protein sequence ID" value="KAF7993118.1"/>
    <property type="molecule type" value="Genomic_DNA"/>
</dbReference>
<feature type="compositionally biased region" description="Polar residues" evidence="1">
    <location>
        <begin position="784"/>
        <end position="796"/>
    </location>
</feature>
<feature type="region of interest" description="Disordered" evidence="1">
    <location>
        <begin position="631"/>
        <end position="654"/>
    </location>
</feature>
<evidence type="ECO:0000256" key="2">
    <source>
        <dbReference type="SAM" id="SignalP"/>
    </source>
</evidence>
<feature type="compositionally biased region" description="Polar residues" evidence="1">
    <location>
        <begin position="415"/>
        <end position="425"/>
    </location>
</feature>
<protein>
    <submittedName>
        <fullName evidence="3">Uncharacterized protein</fullName>
    </submittedName>
</protein>
<dbReference type="GO" id="GO:0005730">
    <property type="term" value="C:nucleolus"/>
    <property type="evidence" value="ECO:0007669"/>
    <property type="project" value="TreeGrafter"/>
</dbReference>
<proteinExistence type="predicted"/>